<reference evidence="1" key="2">
    <citation type="journal article" date="2024" name="Plant">
        <title>Genomic evolution and insights into agronomic trait innovations of Sesamum species.</title>
        <authorList>
            <person name="Miao H."/>
            <person name="Wang L."/>
            <person name="Qu L."/>
            <person name="Liu H."/>
            <person name="Sun Y."/>
            <person name="Le M."/>
            <person name="Wang Q."/>
            <person name="Wei S."/>
            <person name="Zheng Y."/>
            <person name="Lin W."/>
            <person name="Duan Y."/>
            <person name="Cao H."/>
            <person name="Xiong S."/>
            <person name="Wang X."/>
            <person name="Wei L."/>
            <person name="Li C."/>
            <person name="Ma Q."/>
            <person name="Ju M."/>
            <person name="Zhao R."/>
            <person name="Li G."/>
            <person name="Mu C."/>
            <person name="Tian Q."/>
            <person name="Mei H."/>
            <person name="Zhang T."/>
            <person name="Gao T."/>
            <person name="Zhang H."/>
        </authorList>
    </citation>
    <scope>NUCLEOTIDE SEQUENCE</scope>
    <source>
        <strain evidence="1">G02</strain>
    </source>
</reference>
<proteinExistence type="predicted"/>
<dbReference type="AlphaFoldDB" id="A0AAW2TGY2"/>
<organism evidence="1">
    <name type="scientific">Sesamum radiatum</name>
    <name type="common">Black benniseed</name>
    <dbReference type="NCBI Taxonomy" id="300843"/>
    <lineage>
        <taxon>Eukaryota</taxon>
        <taxon>Viridiplantae</taxon>
        <taxon>Streptophyta</taxon>
        <taxon>Embryophyta</taxon>
        <taxon>Tracheophyta</taxon>
        <taxon>Spermatophyta</taxon>
        <taxon>Magnoliopsida</taxon>
        <taxon>eudicotyledons</taxon>
        <taxon>Gunneridae</taxon>
        <taxon>Pentapetalae</taxon>
        <taxon>asterids</taxon>
        <taxon>lamiids</taxon>
        <taxon>Lamiales</taxon>
        <taxon>Pedaliaceae</taxon>
        <taxon>Sesamum</taxon>
    </lineage>
</organism>
<dbReference type="EMBL" id="JACGWJ010000008">
    <property type="protein sequence ID" value="KAL0404200.1"/>
    <property type="molecule type" value="Genomic_DNA"/>
</dbReference>
<accession>A0AAW2TGY2</accession>
<comment type="caution">
    <text evidence="1">The sequence shown here is derived from an EMBL/GenBank/DDBJ whole genome shotgun (WGS) entry which is preliminary data.</text>
</comment>
<protein>
    <submittedName>
        <fullName evidence="1">Uncharacterized protein</fullName>
    </submittedName>
</protein>
<gene>
    <name evidence="1" type="ORF">Sradi_2060800</name>
</gene>
<name>A0AAW2TGY2_SESRA</name>
<evidence type="ECO:0000313" key="1">
    <source>
        <dbReference type="EMBL" id="KAL0404200.1"/>
    </source>
</evidence>
<sequence>MVADQVRKEFPDTDEGKNFLEACRVSRLAAYKKSEDYKQKVAFVAGLYLRFAFEACRQQFLA</sequence>
<reference evidence="1" key="1">
    <citation type="submission" date="2020-06" db="EMBL/GenBank/DDBJ databases">
        <authorList>
            <person name="Li T."/>
            <person name="Hu X."/>
            <person name="Zhang T."/>
            <person name="Song X."/>
            <person name="Zhang H."/>
            <person name="Dai N."/>
            <person name="Sheng W."/>
            <person name="Hou X."/>
            <person name="Wei L."/>
        </authorList>
    </citation>
    <scope>NUCLEOTIDE SEQUENCE</scope>
    <source>
        <strain evidence="1">G02</strain>
        <tissue evidence="1">Leaf</tissue>
    </source>
</reference>